<comment type="catalytic activity">
    <reaction evidence="7">
        <text>L-cysteinyl-[prolipoprotein] + a 1,2-diacyl-sn-glycero-3-phospho-(1'-sn-glycerol) = an S-1,2-diacyl-sn-glyceryl-L-cysteinyl-[prolipoprotein] + sn-glycerol 1-phosphate + H(+)</text>
        <dbReference type="Rhea" id="RHEA:56712"/>
        <dbReference type="Rhea" id="RHEA-COMP:14679"/>
        <dbReference type="Rhea" id="RHEA-COMP:14680"/>
        <dbReference type="ChEBI" id="CHEBI:15378"/>
        <dbReference type="ChEBI" id="CHEBI:29950"/>
        <dbReference type="ChEBI" id="CHEBI:57685"/>
        <dbReference type="ChEBI" id="CHEBI:64716"/>
        <dbReference type="ChEBI" id="CHEBI:140658"/>
        <dbReference type="EC" id="2.5.1.145"/>
    </reaction>
</comment>
<evidence type="ECO:0000313" key="8">
    <source>
        <dbReference type="EMBL" id="GFK94986.1"/>
    </source>
</evidence>
<keyword evidence="2 7" id="KW-1003">Cell membrane</keyword>
<sequence length="266" mass="29418">MIIHPDFDPVALRLGPLQVRWYGLMYLFGFAVGWLLGRHRAARPGSGWTPLLVDDYITWCVLGLVLGARLGYVLFYDLPTYLADPLAVLQVWHGGMSFHGGLLGLCAVTWFWGRKHGKGFLDIADFLCPLAPPGLLFGRIGNFVNGELWGAPTALPWGVVFHEARAGSLPRHPSQLYEAGLEGLALFVILWIYSSRPRARGRVTGLFLALYGAFRFLVEFVREPDPQLGYLAFGWLTMGQILCLPMLAAGAWLLLRALPGEAGRTP</sequence>
<evidence type="ECO:0000256" key="1">
    <source>
        <dbReference type="ARBA" id="ARBA00007150"/>
    </source>
</evidence>
<proteinExistence type="inferred from homology"/>
<feature type="transmembrane region" description="Helical" evidence="7">
    <location>
        <begin position="199"/>
        <end position="218"/>
    </location>
</feature>
<evidence type="ECO:0000256" key="6">
    <source>
        <dbReference type="ARBA" id="ARBA00023136"/>
    </source>
</evidence>
<evidence type="ECO:0000256" key="4">
    <source>
        <dbReference type="ARBA" id="ARBA00022692"/>
    </source>
</evidence>
<dbReference type="RefSeq" id="WP_173085592.1">
    <property type="nucleotide sequence ID" value="NZ_BLTE01000013.1"/>
</dbReference>
<feature type="binding site" evidence="7">
    <location>
        <position position="139"/>
    </location>
    <ligand>
        <name>a 1,2-diacyl-sn-glycero-3-phospho-(1'-sn-glycerol)</name>
        <dbReference type="ChEBI" id="CHEBI:64716"/>
    </ligand>
</feature>
<evidence type="ECO:0000256" key="2">
    <source>
        <dbReference type="ARBA" id="ARBA00022475"/>
    </source>
</evidence>
<keyword evidence="6 7" id="KW-0472">Membrane</keyword>
<protein>
    <recommendedName>
        <fullName evidence="7">Phosphatidylglycerol--prolipoprotein diacylglyceryl transferase</fullName>
        <ecNumber evidence="7">2.5.1.145</ecNumber>
    </recommendedName>
</protein>
<accession>A0A6V8LYX1</accession>
<reference evidence="8 9" key="2">
    <citation type="submission" date="2020-05" db="EMBL/GenBank/DDBJ databases">
        <title>Draft genome sequence of Desulfovibrio sp. strainFSS-1.</title>
        <authorList>
            <person name="Shimoshige H."/>
            <person name="Kobayashi H."/>
            <person name="Maekawa T."/>
        </authorList>
    </citation>
    <scope>NUCLEOTIDE SEQUENCE [LARGE SCALE GENOMIC DNA]</scope>
    <source>
        <strain evidence="8 9">SIID29052-01</strain>
    </source>
</reference>
<dbReference type="PROSITE" id="PS01311">
    <property type="entry name" value="LGT"/>
    <property type="match status" value="1"/>
</dbReference>
<feature type="transmembrane region" description="Helical" evidence="7">
    <location>
        <begin position="96"/>
        <end position="113"/>
    </location>
</feature>
<feature type="transmembrane region" description="Helical" evidence="7">
    <location>
        <begin position="19"/>
        <end position="36"/>
    </location>
</feature>
<feature type="transmembrane region" description="Helical" evidence="7">
    <location>
        <begin position="230"/>
        <end position="255"/>
    </location>
</feature>
<comment type="function">
    <text evidence="7">Catalyzes the transfer of the diacylglyceryl group from phosphatidylglycerol to the sulfhydryl group of the N-terminal cysteine of a prolipoprotein, the first step in the formation of mature lipoproteins.</text>
</comment>
<keyword evidence="3 7" id="KW-0808">Transferase</keyword>
<dbReference type="Proteomes" id="UP000494245">
    <property type="component" value="Unassembled WGS sequence"/>
</dbReference>
<dbReference type="Pfam" id="PF01790">
    <property type="entry name" value="LGT"/>
    <property type="match status" value="1"/>
</dbReference>
<dbReference type="AlphaFoldDB" id="A0A6V8LYX1"/>
<dbReference type="InterPro" id="IPR001640">
    <property type="entry name" value="Lgt"/>
</dbReference>
<reference evidence="8 9" key="1">
    <citation type="submission" date="2020-04" db="EMBL/GenBank/DDBJ databases">
        <authorList>
            <consortium name="Desulfovibrio sp. FSS-1 genome sequencing consortium"/>
            <person name="Shimoshige H."/>
            <person name="Kobayashi H."/>
            <person name="Maekawa T."/>
        </authorList>
    </citation>
    <scope>NUCLEOTIDE SEQUENCE [LARGE SCALE GENOMIC DNA]</scope>
    <source>
        <strain evidence="8 9">SIID29052-01</strain>
    </source>
</reference>
<evidence type="ECO:0000256" key="7">
    <source>
        <dbReference type="HAMAP-Rule" id="MF_01147"/>
    </source>
</evidence>
<comment type="caution">
    <text evidence="8">The sequence shown here is derived from an EMBL/GenBank/DDBJ whole genome shotgun (WGS) entry which is preliminary data.</text>
</comment>
<dbReference type="EC" id="2.5.1.145" evidence="7"/>
<dbReference type="PANTHER" id="PTHR30589">
    <property type="entry name" value="PROLIPOPROTEIN DIACYLGLYCERYL TRANSFERASE"/>
    <property type="match status" value="1"/>
</dbReference>
<name>A0A6V8LYX1_9BACT</name>
<dbReference type="GO" id="GO:0005886">
    <property type="term" value="C:plasma membrane"/>
    <property type="evidence" value="ECO:0007669"/>
    <property type="project" value="UniProtKB-SubCell"/>
</dbReference>
<dbReference type="PANTHER" id="PTHR30589:SF0">
    <property type="entry name" value="PHOSPHATIDYLGLYCEROL--PROLIPOPROTEIN DIACYLGLYCERYL TRANSFERASE"/>
    <property type="match status" value="1"/>
</dbReference>
<organism evidence="8 9">
    <name type="scientific">Fundidesulfovibrio magnetotacticus</name>
    <dbReference type="NCBI Taxonomy" id="2730080"/>
    <lineage>
        <taxon>Bacteria</taxon>
        <taxon>Pseudomonadati</taxon>
        <taxon>Thermodesulfobacteriota</taxon>
        <taxon>Desulfovibrionia</taxon>
        <taxon>Desulfovibrionales</taxon>
        <taxon>Desulfovibrionaceae</taxon>
        <taxon>Fundidesulfovibrio</taxon>
    </lineage>
</organism>
<dbReference type="UniPathway" id="UPA00664"/>
<dbReference type="NCBIfam" id="TIGR00544">
    <property type="entry name" value="lgt"/>
    <property type="match status" value="1"/>
</dbReference>
<dbReference type="GO" id="GO:0008961">
    <property type="term" value="F:phosphatidylglycerol-prolipoprotein diacylglyceryl transferase activity"/>
    <property type="evidence" value="ECO:0007669"/>
    <property type="project" value="UniProtKB-UniRule"/>
</dbReference>
<comment type="pathway">
    <text evidence="7">Protein modification; lipoprotein biosynthesis (diacylglyceryl transfer).</text>
</comment>
<comment type="similarity">
    <text evidence="1 7">Belongs to the Lgt family.</text>
</comment>
<dbReference type="EMBL" id="BLTE01000013">
    <property type="protein sequence ID" value="GFK94986.1"/>
    <property type="molecule type" value="Genomic_DNA"/>
</dbReference>
<evidence type="ECO:0000313" key="9">
    <source>
        <dbReference type="Proteomes" id="UP000494245"/>
    </source>
</evidence>
<comment type="subcellular location">
    <subcellularLocation>
        <location evidence="7">Cell membrane</location>
        <topology evidence="7">Multi-pass membrane protein</topology>
    </subcellularLocation>
</comment>
<keyword evidence="4 7" id="KW-0812">Transmembrane</keyword>
<evidence type="ECO:0000256" key="5">
    <source>
        <dbReference type="ARBA" id="ARBA00022989"/>
    </source>
</evidence>
<dbReference type="GO" id="GO:0042158">
    <property type="term" value="P:lipoprotein biosynthetic process"/>
    <property type="evidence" value="ECO:0007669"/>
    <property type="project" value="UniProtKB-UniRule"/>
</dbReference>
<keyword evidence="5 7" id="KW-1133">Transmembrane helix</keyword>
<gene>
    <name evidence="7 8" type="primary">lgt</name>
    <name evidence="8" type="ORF">NNJEOMEG_02834</name>
</gene>
<keyword evidence="9" id="KW-1185">Reference proteome</keyword>
<keyword evidence="8" id="KW-0449">Lipoprotein</keyword>
<keyword evidence="8" id="KW-0328">Glycosyltransferase</keyword>
<dbReference type="HAMAP" id="MF_01147">
    <property type="entry name" value="Lgt"/>
    <property type="match status" value="1"/>
</dbReference>
<feature type="transmembrane region" description="Helical" evidence="7">
    <location>
        <begin position="56"/>
        <end position="76"/>
    </location>
</feature>
<evidence type="ECO:0000256" key="3">
    <source>
        <dbReference type="ARBA" id="ARBA00022679"/>
    </source>
</evidence>